<comment type="caution">
    <text evidence="4">The sequence shown here is derived from an EMBL/GenBank/DDBJ whole genome shotgun (WGS) entry which is preliminary data.</text>
</comment>
<dbReference type="Pfam" id="PF13180">
    <property type="entry name" value="PDZ_2"/>
    <property type="match status" value="1"/>
</dbReference>
<evidence type="ECO:0000256" key="1">
    <source>
        <dbReference type="PROSITE-ProRule" id="PRU01122"/>
    </source>
</evidence>
<keyword evidence="5" id="KW-1185">Reference proteome</keyword>
<dbReference type="PROSITE" id="PS51786">
    <property type="entry name" value="LON_PROTEOLYTIC"/>
    <property type="match status" value="1"/>
</dbReference>
<feature type="active site" evidence="1">
    <location>
        <position position="287"/>
    </location>
</feature>
<evidence type="ECO:0000259" key="3">
    <source>
        <dbReference type="PROSITE" id="PS51786"/>
    </source>
</evidence>
<evidence type="ECO:0000259" key="2">
    <source>
        <dbReference type="PROSITE" id="PS50106"/>
    </source>
</evidence>
<comment type="catalytic activity">
    <reaction evidence="1">
        <text>Hydrolysis of proteins in presence of ATP.</text>
        <dbReference type="EC" id="3.4.21.53"/>
    </reaction>
</comment>
<dbReference type="InterPro" id="IPR027065">
    <property type="entry name" value="Lon_Prtase"/>
</dbReference>
<feature type="domain" description="Lon proteolytic" evidence="3">
    <location>
        <begin position="238"/>
        <end position="335"/>
    </location>
</feature>
<dbReference type="InterPro" id="IPR008269">
    <property type="entry name" value="Lon_proteolytic"/>
</dbReference>
<dbReference type="InterPro" id="IPR020568">
    <property type="entry name" value="Ribosomal_Su5_D2-typ_SF"/>
</dbReference>
<dbReference type="Gene3D" id="3.30.230.10">
    <property type="match status" value="1"/>
</dbReference>
<reference evidence="4 5" key="1">
    <citation type="submission" date="2024-07" db="EMBL/GenBank/DDBJ databases">
        <authorList>
            <person name="Lee S."/>
            <person name="Kang M."/>
        </authorList>
    </citation>
    <scope>NUCLEOTIDE SEQUENCE [LARGE SCALE GENOMIC DNA]</scope>
    <source>
        <strain evidence="4 5">DS6</strain>
    </source>
</reference>
<feature type="active site" evidence="1">
    <location>
        <position position="242"/>
    </location>
</feature>
<keyword evidence="1" id="KW-0645">Protease</keyword>
<sequence length="350" mass="36421">MTHRTLAGLIALPLVLLLVVLAWVVPLPFTIYSPGPTVNVLGDYQGQPIVHVDGHKAYRDAGELRMTTVSETTRTAKLGLWALLQAWVSKDDAVYPLSVAYPDVHGTTKGDRQQGALDMATAQDDAVAAALEKLGYHVGSVVAVAQVTAKAPAAGVLKTGDKVRKINGTSVKTPDQAVKAVQSVKPGDVVRLTVQRGHRTMTTKVTSGRRNGKAYLGVGLGTTYDFPFDVRIGIDPTIGGPSAGLMMALSVYDTLTPGSLTGGDPVAGTGTIDEKGQVGAIGGIQQKIPAAQHDGAKLFLVPADNCQDVVGADRGDMRLVKVSTFDGALSAIQTWVKDHGAPLPSCGSGA</sequence>
<dbReference type="Proteomes" id="UP001556631">
    <property type="component" value="Unassembled WGS sequence"/>
</dbReference>
<feature type="domain" description="PDZ" evidence="2">
    <location>
        <begin position="116"/>
        <end position="196"/>
    </location>
</feature>
<evidence type="ECO:0000313" key="5">
    <source>
        <dbReference type="Proteomes" id="UP001556631"/>
    </source>
</evidence>
<name>A0ABV3T0L9_9ACTN</name>
<dbReference type="RefSeq" id="WP_367994710.1">
    <property type="nucleotide sequence ID" value="NZ_JBFPJR010000025.1"/>
</dbReference>
<dbReference type="PROSITE" id="PS50106">
    <property type="entry name" value="PDZ"/>
    <property type="match status" value="1"/>
</dbReference>
<dbReference type="EC" id="3.4.21.53" evidence="1"/>
<dbReference type="SUPFAM" id="SSF54211">
    <property type="entry name" value="Ribosomal protein S5 domain 2-like"/>
    <property type="match status" value="1"/>
</dbReference>
<keyword evidence="1" id="KW-0720">Serine protease</keyword>
<protein>
    <recommendedName>
        <fullName evidence="1">endopeptidase La</fullName>
        <ecNumber evidence="1">3.4.21.53</ecNumber>
    </recommendedName>
</protein>
<dbReference type="Pfam" id="PF05362">
    <property type="entry name" value="Lon_C"/>
    <property type="match status" value="1"/>
</dbReference>
<organism evidence="4 5">
    <name type="scientific">Nocardioides eburneus</name>
    <dbReference type="NCBI Taxonomy" id="3231482"/>
    <lineage>
        <taxon>Bacteria</taxon>
        <taxon>Bacillati</taxon>
        <taxon>Actinomycetota</taxon>
        <taxon>Actinomycetes</taxon>
        <taxon>Propionibacteriales</taxon>
        <taxon>Nocardioidaceae</taxon>
        <taxon>Nocardioides</taxon>
    </lineage>
</organism>
<dbReference type="InterPro" id="IPR014721">
    <property type="entry name" value="Ribsml_uS5_D2-typ_fold_subgr"/>
</dbReference>
<keyword evidence="1" id="KW-0378">Hydrolase</keyword>
<dbReference type="InterPro" id="IPR036034">
    <property type="entry name" value="PDZ_sf"/>
</dbReference>
<dbReference type="SUPFAM" id="SSF50156">
    <property type="entry name" value="PDZ domain-like"/>
    <property type="match status" value="1"/>
</dbReference>
<accession>A0ABV3T0L9</accession>
<dbReference type="EMBL" id="JBFPJR010000025">
    <property type="protein sequence ID" value="MEX0428739.1"/>
    <property type="molecule type" value="Genomic_DNA"/>
</dbReference>
<dbReference type="InterPro" id="IPR001478">
    <property type="entry name" value="PDZ"/>
</dbReference>
<proteinExistence type="inferred from homology"/>
<dbReference type="SMART" id="SM00228">
    <property type="entry name" value="PDZ"/>
    <property type="match status" value="1"/>
</dbReference>
<comment type="similarity">
    <text evidence="1">Belongs to the peptidase S16 family.</text>
</comment>
<gene>
    <name evidence="4" type="ORF">AB3X52_14010</name>
</gene>
<dbReference type="PANTHER" id="PTHR10046">
    <property type="entry name" value="ATP DEPENDENT LON PROTEASE FAMILY MEMBER"/>
    <property type="match status" value="1"/>
</dbReference>
<evidence type="ECO:0000313" key="4">
    <source>
        <dbReference type="EMBL" id="MEX0428739.1"/>
    </source>
</evidence>